<keyword evidence="1" id="KW-1185">Reference proteome</keyword>
<dbReference type="AlphaFoldDB" id="A0A6I9WTS5"/>
<evidence type="ECO:0000313" key="2">
    <source>
        <dbReference type="RefSeq" id="XP_011643157.1"/>
    </source>
</evidence>
<dbReference type="GeneID" id="105430983"/>
<protein>
    <submittedName>
        <fullName evidence="2">Uncharacterized protein LOC105430983</fullName>
    </submittedName>
</protein>
<gene>
    <name evidence="2" type="primary">LOC105430983</name>
</gene>
<organism evidence="1 2">
    <name type="scientific">Pogonomyrmex barbatus</name>
    <name type="common">red harvester ant</name>
    <dbReference type="NCBI Taxonomy" id="144034"/>
    <lineage>
        <taxon>Eukaryota</taxon>
        <taxon>Metazoa</taxon>
        <taxon>Ecdysozoa</taxon>
        <taxon>Arthropoda</taxon>
        <taxon>Hexapoda</taxon>
        <taxon>Insecta</taxon>
        <taxon>Pterygota</taxon>
        <taxon>Neoptera</taxon>
        <taxon>Endopterygota</taxon>
        <taxon>Hymenoptera</taxon>
        <taxon>Apocrita</taxon>
        <taxon>Aculeata</taxon>
        <taxon>Formicoidea</taxon>
        <taxon>Formicidae</taxon>
        <taxon>Myrmicinae</taxon>
        <taxon>Pogonomyrmex</taxon>
    </lineage>
</organism>
<dbReference type="OrthoDB" id="10248373at2759"/>
<reference evidence="2" key="1">
    <citation type="submission" date="2025-08" db="UniProtKB">
        <authorList>
            <consortium name="RefSeq"/>
        </authorList>
    </citation>
    <scope>IDENTIFICATION</scope>
</reference>
<proteinExistence type="predicted"/>
<sequence>MDLSHDFCHIIRALFKYVERSYGYLPYYADRTTEEISRTIDKIIDTFLQVIPRYMFNVKIFTDANFKIFTDASIQVANIQEYNDIVIMRSAIYYQCLLLNTNFSTQHLIKEDPIYGVIVETCPTLSSYLFIQLILNIRCEDILVVSLVHIPLDLCVEILDLIITSINDLEASEAIRLIFLLIYNVYYKCLQLHLGTISEQDVGECIHKLTEQFYTLLNLLIVKFDSFYTLSTTKFLHLGIFTKITLRFIKKCMHSKIEDFSMHRDLKPLFRITYGICNGQWNYHHIIPADKMRSIIIQFDQQLANLLQNVLERVDHFKFMIWANIMDNENVIISVQRAVIIECHYFMKFIKQNNFFEINDHLFHCLQQFVGPRKTEQSLLTLEEICRDITEGRMQQDAMRELLKRYKKWDLSILDFINKKIELLKLQDFTTIVEYLHYKFAYLHTKADKYRLYISVLKILLRQSYGMNHTVLLYVSRHFDDNNLAFLYDEECFSRFLNSIHDLNNFSCRILLIFILLNPKDALRMLIVREIDCEFQSNVLFQHMRWLLPYYSVRIKHYNILIYVLKDVLLHGRWIWRPHFRIFMDNLLFYKMITADDLMNELYIPYLIGDYIDQYNLDILLLHIQNVLIQRKLCTPKTKYLLLSMALVRTLSLLRRNMTFSNIAVHKWIQLITDILQYLLHTSNILTTQHQEWLLLFINVEPLDIQKVQLADTMEIVNEYEERCYTVHQRLRTNPRCHPKLRNFVQSFNLKREDFIRHMILSCVEKEYHTFAFELTFMFCEYFGWPSQIMAYETVMRITAEAILIVLTYIERFPEHKFFMLLISIMEFCQTTATIMTTDHYVAIRRILLQTLSSISHAVDKTVYSTMYSYLLQRIENVNPYVQLTHYFFELKKWLFVYLYGCRPIMSMENRIYKYSNDNLSEKNIIMMYKTYIFIHECLKICHFESHCYFDQILHTISKTFPEN</sequence>
<name>A0A6I9WTS5_9HYME</name>
<dbReference type="RefSeq" id="XP_011643157.1">
    <property type="nucleotide sequence ID" value="XM_011644855.1"/>
</dbReference>
<accession>A0A6I9WTS5</accession>
<evidence type="ECO:0000313" key="1">
    <source>
        <dbReference type="Proteomes" id="UP000504615"/>
    </source>
</evidence>
<dbReference type="Proteomes" id="UP000504615">
    <property type="component" value="Unplaced"/>
</dbReference>
<dbReference type="KEGG" id="pbar:105430983"/>